<dbReference type="OrthoDB" id="269227at2759"/>
<dbReference type="Pfam" id="PF00732">
    <property type="entry name" value="GMC_oxred_N"/>
    <property type="match status" value="1"/>
</dbReference>
<keyword evidence="4 6" id="KW-0274">FAD</keyword>
<dbReference type="SUPFAM" id="SSF54373">
    <property type="entry name" value="FAD-linked reductases, C-terminal domain"/>
    <property type="match status" value="1"/>
</dbReference>
<evidence type="ECO:0000259" key="10">
    <source>
        <dbReference type="PROSITE" id="PS00624"/>
    </source>
</evidence>
<feature type="binding site" evidence="6">
    <location>
        <position position="107"/>
    </location>
    <ligand>
        <name>FAD</name>
        <dbReference type="ChEBI" id="CHEBI:57692"/>
    </ligand>
</feature>
<dbReference type="InterPro" id="IPR012132">
    <property type="entry name" value="GMC_OxRdtase"/>
</dbReference>
<accession>A0A175VWX7</accession>
<evidence type="ECO:0000256" key="6">
    <source>
        <dbReference type="PIRSR" id="PIRSR000137-2"/>
    </source>
</evidence>
<evidence type="ECO:0000313" key="13">
    <source>
        <dbReference type="Proteomes" id="UP000078237"/>
    </source>
</evidence>
<dbReference type="AlphaFoldDB" id="A0A175VWX7"/>
<dbReference type="EMBL" id="LCTW02000268">
    <property type="protein sequence ID" value="KXX75478.1"/>
    <property type="molecule type" value="Genomic_DNA"/>
</dbReference>
<dbReference type="GO" id="GO:0016614">
    <property type="term" value="F:oxidoreductase activity, acting on CH-OH group of donors"/>
    <property type="evidence" value="ECO:0007669"/>
    <property type="project" value="InterPro"/>
</dbReference>
<evidence type="ECO:0000256" key="4">
    <source>
        <dbReference type="ARBA" id="ARBA00022827"/>
    </source>
</evidence>
<comment type="caution">
    <text evidence="12">The sequence shown here is derived from an EMBL/GenBank/DDBJ whole genome shotgun (WGS) entry which is preliminary data.</text>
</comment>
<feature type="domain" description="Glucose-methanol-choline oxidoreductase N-terminal" evidence="10">
    <location>
        <begin position="300"/>
        <end position="314"/>
    </location>
</feature>
<protein>
    <submittedName>
        <fullName evidence="12">Glucose oxidase</fullName>
    </submittedName>
</protein>
<dbReference type="STRING" id="100816.A0A175VWX7"/>
<keyword evidence="5" id="KW-0560">Oxidoreductase</keyword>
<dbReference type="EMBL" id="LCTW02000232">
    <property type="protein sequence ID" value="KXX76048.1"/>
    <property type="molecule type" value="Genomic_DNA"/>
</dbReference>
<dbReference type="PANTHER" id="PTHR11552">
    <property type="entry name" value="GLUCOSE-METHANOL-CHOLINE GMC OXIDOREDUCTASE"/>
    <property type="match status" value="1"/>
</dbReference>
<reference evidence="13" key="1">
    <citation type="submission" date="2015-06" db="EMBL/GenBank/DDBJ databases">
        <authorList>
            <person name="van de Sande W.W.J."/>
        </authorList>
    </citation>
    <scope>NUCLEOTIDE SEQUENCE [LARGE SCALE GENOMIC DNA]</scope>
    <source>
        <strain evidence="13">mm55</strain>
    </source>
</reference>
<gene>
    <name evidence="12" type="ORF">MMYC01_208471</name>
    <name evidence="11" type="ORF">MMYC01_208686</name>
</gene>
<sequence length="545" mass="59125">MSRLTLILALACSIWEPTAANEDFDYIIVGAGTCGLVVANRLSENPSVTVAVVEPGSDQRDNINVTATDRFSQAFNTPIDWAYQTVKQPGAGNRTLPLHQGKAWGGTSTINGMTYIRGNIAEIDSWEQLGNPGWNWAALLPYYKLSERYIIPTDTQLAAGATYKPQYHGFDGSIRVGYSPALRNGSFAPAVMQTWEGLSISQNPDLNSGDVRGFSMGPQTLDPDRDVRWDAARAYYHPVEHRPNLRILKGTVRRITWASRRRQKEGLQNARLVAEGVELLTDDGKSTQLRARKEVVISAGAVRTPLVLEASGIGNPSVLRALGIETWVDLPGVGENLVEQPNHLLSFSGNLEPSANAYHTYVTAADIFGADLAAVEEETRNSLSRWAQAAVDASGSGSLKISAVTKLLRIQHDILFKRNGTIGEILTIVAPGGLLASQYWLLLPFSRGSAHLGLLSNLGQPVIDPRIFLADFDITALTAVGRLAEKFWLSDPMNAQASVIGPLPQGSTSLPNNATDAQWHAHLRDTGSYKLPSPIILPICGAELY</sequence>
<evidence type="ECO:0000256" key="3">
    <source>
        <dbReference type="ARBA" id="ARBA00022630"/>
    </source>
</evidence>
<dbReference type="Proteomes" id="UP000078237">
    <property type="component" value="Unassembled WGS sequence"/>
</dbReference>
<dbReference type="InterPro" id="IPR000172">
    <property type="entry name" value="GMC_OxRdtase_N"/>
</dbReference>
<feature type="domain" description="Glucose-methanol-choline oxidoreductase N-terminal" evidence="9">
    <location>
        <begin position="101"/>
        <end position="124"/>
    </location>
</feature>
<evidence type="ECO:0000256" key="5">
    <source>
        <dbReference type="ARBA" id="ARBA00023002"/>
    </source>
</evidence>
<dbReference type="Gene3D" id="3.50.50.60">
    <property type="entry name" value="FAD/NAD(P)-binding domain"/>
    <property type="match status" value="1"/>
</dbReference>
<evidence type="ECO:0000313" key="11">
    <source>
        <dbReference type="EMBL" id="KXX75478.1"/>
    </source>
</evidence>
<dbReference type="PIRSF" id="PIRSF000137">
    <property type="entry name" value="Alcohol_oxidase"/>
    <property type="match status" value="1"/>
</dbReference>
<dbReference type="Gene3D" id="3.30.560.10">
    <property type="entry name" value="Glucose Oxidase, domain 3"/>
    <property type="match status" value="1"/>
</dbReference>
<evidence type="ECO:0000256" key="8">
    <source>
        <dbReference type="SAM" id="SignalP"/>
    </source>
</evidence>
<feature type="signal peptide" evidence="8">
    <location>
        <begin position="1"/>
        <end position="20"/>
    </location>
</feature>
<dbReference type="Gene3D" id="4.10.450.10">
    <property type="entry name" value="Glucose Oxidase, domain 2"/>
    <property type="match status" value="1"/>
</dbReference>
<organism evidence="12 13">
    <name type="scientific">Madurella mycetomatis</name>
    <dbReference type="NCBI Taxonomy" id="100816"/>
    <lineage>
        <taxon>Eukaryota</taxon>
        <taxon>Fungi</taxon>
        <taxon>Dikarya</taxon>
        <taxon>Ascomycota</taxon>
        <taxon>Pezizomycotina</taxon>
        <taxon>Sordariomycetes</taxon>
        <taxon>Sordariomycetidae</taxon>
        <taxon>Sordariales</taxon>
        <taxon>Sordariales incertae sedis</taxon>
        <taxon>Madurella</taxon>
    </lineage>
</organism>
<proteinExistence type="inferred from homology"/>
<dbReference type="PROSITE" id="PS00623">
    <property type="entry name" value="GMC_OXRED_1"/>
    <property type="match status" value="1"/>
</dbReference>
<dbReference type="InterPro" id="IPR036188">
    <property type="entry name" value="FAD/NAD-bd_sf"/>
</dbReference>
<evidence type="ECO:0000313" key="12">
    <source>
        <dbReference type="EMBL" id="KXX76048.1"/>
    </source>
</evidence>
<feature type="chain" id="PRO_5014046006" evidence="8">
    <location>
        <begin position="21"/>
        <end position="545"/>
    </location>
</feature>
<reference evidence="12 13" key="3">
    <citation type="submission" date="2016-01" db="EMBL/GenBank/DDBJ databases">
        <title>Madurella mycetomatis genome sequencing.</title>
        <authorList>
            <person name="Van De Sande W."/>
        </authorList>
    </citation>
    <scope>NUCLEOTIDE SEQUENCE [LARGE SCALE GENOMIC DNA]</scope>
    <source>
        <strain evidence="13">mm55</strain>
        <strain evidence="12">Mm55</strain>
    </source>
</reference>
<evidence type="ECO:0000256" key="7">
    <source>
        <dbReference type="RuleBase" id="RU003968"/>
    </source>
</evidence>
<dbReference type="PANTHER" id="PTHR11552:SF201">
    <property type="entry name" value="GLUCOSE-METHANOL-CHOLINE OXIDOREDUCTASE N-TERMINAL DOMAIN-CONTAINING PROTEIN"/>
    <property type="match status" value="1"/>
</dbReference>
<name>A0A175VWX7_9PEZI</name>
<feature type="binding site" evidence="6">
    <location>
        <position position="252"/>
    </location>
    <ligand>
        <name>FAD</name>
        <dbReference type="ChEBI" id="CHEBI:57692"/>
    </ligand>
</feature>
<dbReference type="GO" id="GO:0050660">
    <property type="term" value="F:flavin adenine dinucleotide binding"/>
    <property type="evidence" value="ECO:0007669"/>
    <property type="project" value="InterPro"/>
</dbReference>
<keyword evidence="13" id="KW-1185">Reference proteome</keyword>
<evidence type="ECO:0000256" key="1">
    <source>
        <dbReference type="ARBA" id="ARBA00001974"/>
    </source>
</evidence>
<keyword evidence="3 7" id="KW-0285">Flavoprotein</keyword>
<comment type="similarity">
    <text evidence="2 7">Belongs to the GMC oxidoreductase family.</text>
</comment>
<dbReference type="SUPFAM" id="SSF51905">
    <property type="entry name" value="FAD/NAD(P)-binding domain"/>
    <property type="match status" value="1"/>
</dbReference>
<dbReference type="VEuPathDB" id="FungiDB:MMYC01_208686"/>
<comment type="cofactor">
    <cofactor evidence="1 6">
        <name>FAD</name>
        <dbReference type="ChEBI" id="CHEBI:57692"/>
    </cofactor>
</comment>
<dbReference type="InterPro" id="IPR027424">
    <property type="entry name" value="Glucose_Oxidase_domain_2"/>
</dbReference>
<keyword evidence="8" id="KW-0732">Signal</keyword>
<reference evidence="12" key="2">
    <citation type="submission" date="2015-06" db="EMBL/GenBank/DDBJ databases">
        <authorList>
            <person name="Hoefler B.C."/>
            <person name="Straight P.D."/>
        </authorList>
    </citation>
    <scope>NUCLEOTIDE SEQUENCE [LARGE SCALE GENOMIC DNA]</scope>
    <source>
        <strain evidence="12">Mm55</strain>
    </source>
</reference>
<evidence type="ECO:0000256" key="2">
    <source>
        <dbReference type="ARBA" id="ARBA00010790"/>
    </source>
</evidence>
<evidence type="ECO:0000259" key="9">
    <source>
        <dbReference type="PROSITE" id="PS00623"/>
    </source>
</evidence>
<dbReference type="PROSITE" id="PS00624">
    <property type="entry name" value="GMC_OXRED_2"/>
    <property type="match status" value="1"/>
</dbReference>
<dbReference type="VEuPathDB" id="FungiDB:MMYC01_208471"/>